<protein>
    <submittedName>
        <fullName evidence="2">Uncharacterized protein</fullName>
    </submittedName>
</protein>
<gene>
    <name evidence="2" type="ORF">AVEN_124564_1</name>
</gene>
<keyword evidence="3" id="KW-1185">Reference proteome</keyword>
<organism evidence="2 3">
    <name type="scientific">Araneus ventricosus</name>
    <name type="common">Orbweaver spider</name>
    <name type="synonym">Epeira ventricosa</name>
    <dbReference type="NCBI Taxonomy" id="182803"/>
    <lineage>
        <taxon>Eukaryota</taxon>
        <taxon>Metazoa</taxon>
        <taxon>Ecdysozoa</taxon>
        <taxon>Arthropoda</taxon>
        <taxon>Chelicerata</taxon>
        <taxon>Arachnida</taxon>
        <taxon>Araneae</taxon>
        <taxon>Araneomorphae</taxon>
        <taxon>Entelegynae</taxon>
        <taxon>Araneoidea</taxon>
        <taxon>Araneidae</taxon>
        <taxon>Araneus</taxon>
    </lineage>
</organism>
<dbReference type="Proteomes" id="UP000499080">
    <property type="component" value="Unassembled WGS sequence"/>
</dbReference>
<keyword evidence="1" id="KW-0472">Membrane</keyword>
<evidence type="ECO:0000256" key="1">
    <source>
        <dbReference type="SAM" id="Phobius"/>
    </source>
</evidence>
<sequence length="118" mass="13125">MKSHINFFHISYIVMIAIIFSFNLQIAQSNPAKKPHFARSLSEIVSKTEEGSVRKGKAAPTISPESKTEIVQELEKLIKTVEGKPIKDTGDEPCNGETCTKLKKENAVLKKIEVTKNV</sequence>
<dbReference type="EMBL" id="BGPR01004601">
    <property type="protein sequence ID" value="GBN01274.1"/>
    <property type="molecule type" value="Genomic_DNA"/>
</dbReference>
<reference evidence="2 3" key="1">
    <citation type="journal article" date="2019" name="Sci. Rep.">
        <title>Orb-weaving spider Araneus ventricosus genome elucidates the spidroin gene catalogue.</title>
        <authorList>
            <person name="Kono N."/>
            <person name="Nakamura H."/>
            <person name="Ohtoshi R."/>
            <person name="Moran D.A.P."/>
            <person name="Shinohara A."/>
            <person name="Yoshida Y."/>
            <person name="Fujiwara M."/>
            <person name="Mori M."/>
            <person name="Tomita M."/>
            <person name="Arakawa K."/>
        </authorList>
    </citation>
    <scope>NUCLEOTIDE SEQUENCE [LARGE SCALE GENOMIC DNA]</scope>
</reference>
<evidence type="ECO:0000313" key="3">
    <source>
        <dbReference type="Proteomes" id="UP000499080"/>
    </source>
</evidence>
<accession>A0A4Y2KEX0</accession>
<keyword evidence="1" id="KW-0812">Transmembrane</keyword>
<feature type="transmembrane region" description="Helical" evidence="1">
    <location>
        <begin position="6"/>
        <end position="24"/>
    </location>
</feature>
<keyword evidence="1" id="KW-1133">Transmembrane helix</keyword>
<evidence type="ECO:0000313" key="2">
    <source>
        <dbReference type="EMBL" id="GBN01274.1"/>
    </source>
</evidence>
<proteinExistence type="predicted"/>
<name>A0A4Y2KEX0_ARAVE</name>
<comment type="caution">
    <text evidence="2">The sequence shown here is derived from an EMBL/GenBank/DDBJ whole genome shotgun (WGS) entry which is preliminary data.</text>
</comment>
<dbReference type="AlphaFoldDB" id="A0A4Y2KEX0"/>